<protein>
    <submittedName>
        <fullName evidence="1">Uncharacterized protein</fullName>
    </submittedName>
</protein>
<dbReference type="EMBL" id="BT137583">
    <property type="protein sequence ID" value="AFK37378.1"/>
    <property type="molecule type" value="mRNA"/>
</dbReference>
<organism evidence="1">
    <name type="scientific">Lotus japonicus</name>
    <name type="common">Lotus corniculatus var. japonicus</name>
    <dbReference type="NCBI Taxonomy" id="34305"/>
    <lineage>
        <taxon>Eukaryota</taxon>
        <taxon>Viridiplantae</taxon>
        <taxon>Streptophyta</taxon>
        <taxon>Embryophyta</taxon>
        <taxon>Tracheophyta</taxon>
        <taxon>Spermatophyta</taxon>
        <taxon>Magnoliopsida</taxon>
        <taxon>eudicotyledons</taxon>
        <taxon>Gunneridae</taxon>
        <taxon>Pentapetalae</taxon>
        <taxon>rosids</taxon>
        <taxon>fabids</taxon>
        <taxon>Fabales</taxon>
        <taxon>Fabaceae</taxon>
        <taxon>Papilionoideae</taxon>
        <taxon>50 kb inversion clade</taxon>
        <taxon>NPAAA clade</taxon>
        <taxon>Hologalegina</taxon>
        <taxon>robinioid clade</taxon>
        <taxon>Loteae</taxon>
        <taxon>Lotus</taxon>
    </lineage>
</organism>
<reference evidence="1" key="1">
    <citation type="submission" date="2012-05" db="EMBL/GenBank/DDBJ databases">
        <authorList>
            <person name="Krishnakumar V."/>
            <person name="Cheung F."/>
            <person name="Xiao Y."/>
            <person name="Chan A."/>
            <person name="Moskal W.A."/>
            <person name="Town C.D."/>
        </authorList>
    </citation>
    <scope>NUCLEOTIDE SEQUENCE</scope>
</reference>
<proteinExistence type="evidence at transcript level"/>
<evidence type="ECO:0000313" key="1">
    <source>
        <dbReference type="EMBL" id="AFK37378.1"/>
    </source>
</evidence>
<name>I3SAT6_LOTJA</name>
<sequence length="87" mass="10260">MIRAGFFHFYLNARYSVTARKKYTCSFRRFEANLYIAVVIRSFLQDWSSNYTAVCLLILCRMALLILSRMTLLSSEILILCRFEVNC</sequence>
<dbReference type="AlphaFoldDB" id="I3SAT6"/>
<accession>I3SAT6</accession>